<evidence type="ECO:0000256" key="5">
    <source>
        <dbReference type="ARBA" id="ARBA00023242"/>
    </source>
</evidence>
<comment type="subcellular location">
    <subcellularLocation>
        <location evidence="1 6">Nucleus</location>
    </subcellularLocation>
</comment>
<keyword evidence="2 6" id="KW-0678">Repressor</keyword>
<reference evidence="9" key="1">
    <citation type="submission" date="2022-12" db="EMBL/GenBank/DDBJ databases">
        <title>Draft genome assemblies for two species of Escallonia (Escalloniales).</title>
        <authorList>
            <person name="Chanderbali A."/>
            <person name="Dervinis C."/>
            <person name="Anghel I."/>
            <person name="Soltis D."/>
            <person name="Soltis P."/>
            <person name="Zapata F."/>
        </authorList>
    </citation>
    <scope>NUCLEOTIDE SEQUENCE</scope>
    <source>
        <strain evidence="9">UCBG64.0493</strain>
        <tissue evidence="9">Leaf</tissue>
    </source>
</reference>
<keyword evidence="3 6" id="KW-0805">Transcription regulation</keyword>
<evidence type="ECO:0000256" key="6">
    <source>
        <dbReference type="RuleBase" id="RU367028"/>
    </source>
</evidence>
<dbReference type="InterPro" id="IPR006458">
    <property type="entry name" value="Ovate_C"/>
</dbReference>
<organism evidence="9 10">
    <name type="scientific">Escallonia herrerae</name>
    <dbReference type="NCBI Taxonomy" id="1293975"/>
    <lineage>
        <taxon>Eukaryota</taxon>
        <taxon>Viridiplantae</taxon>
        <taxon>Streptophyta</taxon>
        <taxon>Embryophyta</taxon>
        <taxon>Tracheophyta</taxon>
        <taxon>Spermatophyta</taxon>
        <taxon>Magnoliopsida</taxon>
        <taxon>eudicotyledons</taxon>
        <taxon>Gunneridae</taxon>
        <taxon>Pentapetalae</taxon>
        <taxon>asterids</taxon>
        <taxon>campanulids</taxon>
        <taxon>Escalloniales</taxon>
        <taxon>Escalloniaceae</taxon>
        <taxon>Escallonia</taxon>
    </lineage>
</organism>
<feature type="region of interest" description="Disordered" evidence="7">
    <location>
        <begin position="202"/>
        <end position="222"/>
    </location>
</feature>
<evidence type="ECO:0000313" key="9">
    <source>
        <dbReference type="EMBL" id="KAK3038130.1"/>
    </source>
</evidence>
<comment type="function">
    <text evidence="6">Transcriptional repressor that regulates multiple aspects of plant growth and development.</text>
</comment>
<proteinExistence type="predicted"/>
<dbReference type="PROSITE" id="PS51754">
    <property type="entry name" value="OVATE"/>
    <property type="match status" value="1"/>
</dbReference>
<gene>
    <name evidence="9" type="ORF">RJ639_029584</name>
</gene>
<evidence type="ECO:0000256" key="2">
    <source>
        <dbReference type="ARBA" id="ARBA00022491"/>
    </source>
</evidence>
<dbReference type="PANTHER" id="PTHR33057:SF224">
    <property type="entry name" value="TRANSCRIPTION REPRESSOR"/>
    <property type="match status" value="1"/>
</dbReference>
<dbReference type="GO" id="GO:0005634">
    <property type="term" value="C:nucleus"/>
    <property type="evidence" value="ECO:0007669"/>
    <property type="project" value="UniProtKB-SubCell"/>
</dbReference>
<accession>A0AA89BDR1</accession>
<evidence type="ECO:0000259" key="8">
    <source>
        <dbReference type="PROSITE" id="PS51754"/>
    </source>
</evidence>
<dbReference type="PANTHER" id="PTHR33057">
    <property type="entry name" value="TRANSCRIPTION REPRESSOR OFP7-RELATED"/>
    <property type="match status" value="1"/>
</dbReference>
<dbReference type="Proteomes" id="UP001188597">
    <property type="component" value="Unassembled WGS sequence"/>
</dbReference>
<dbReference type="Pfam" id="PF04844">
    <property type="entry name" value="Ovate"/>
    <property type="match status" value="1"/>
</dbReference>
<evidence type="ECO:0000256" key="7">
    <source>
        <dbReference type="SAM" id="MobiDB-lite"/>
    </source>
</evidence>
<dbReference type="EMBL" id="JAVXUP010000104">
    <property type="protein sequence ID" value="KAK3038130.1"/>
    <property type="molecule type" value="Genomic_DNA"/>
</dbReference>
<evidence type="ECO:0000313" key="10">
    <source>
        <dbReference type="Proteomes" id="UP001188597"/>
    </source>
</evidence>
<keyword evidence="4 6" id="KW-0804">Transcription</keyword>
<dbReference type="GO" id="GO:0045892">
    <property type="term" value="P:negative regulation of DNA-templated transcription"/>
    <property type="evidence" value="ECO:0007669"/>
    <property type="project" value="UniProtKB-UniRule"/>
</dbReference>
<keyword evidence="10" id="KW-1185">Reference proteome</keyword>
<dbReference type="NCBIfam" id="TIGR01568">
    <property type="entry name" value="A_thal_3678"/>
    <property type="match status" value="1"/>
</dbReference>
<dbReference type="InterPro" id="IPR038933">
    <property type="entry name" value="Ovate"/>
</dbReference>
<evidence type="ECO:0000256" key="1">
    <source>
        <dbReference type="ARBA" id="ARBA00004123"/>
    </source>
</evidence>
<protein>
    <recommendedName>
        <fullName evidence="6">Transcription repressor</fullName>
    </recommendedName>
    <alternativeName>
        <fullName evidence="6">Ovate family protein</fullName>
    </alternativeName>
</protein>
<feature type="domain" description="OVATE" evidence="8">
    <location>
        <begin position="246"/>
        <end position="305"/>
    </location>
</feature>
<feature type="non-terminal residue" evidence="9">
    <location>
        <position position="369"/>
    </location>
</feature>
<comment type="caution">
    <text evidence="9">The sequence shown here is derived from an EMBL/GenBank/DDBJ whole genome shotgun (WGS) entry which is preliminary data.</text>
</comment>
<name>A0AA89BDR1_9ASTE</name>
<sequence length="369" mass="41809">MAKRFKLRLSFSSFQFCRSKKPASLAKSPFPLTYLFSPINPKAREITYPNCFPDPPPSTPNHPSFKSYIPPSKIRPVDQKMCNSPASDYSGDMAATNTAAWPNIMTTSKPINKKKMEKKVVVQNRSKASVCASISSADSGWFNEENELETESLFSSSRSFDSSCDFGYPLEAISERGNGVKHVKKNGMVKVRKLQPILSNNWKDADESDDVTPPPPPRGKNKSFLRRLMMPCAEAKDSKVNESFAVVKKSEDPYEDFKRSMLEMILEKQMFEANDLEQLLQCFLALNSRHHHAIIVLAFTEIWEALFCNTLKSQRASVKVIASHSLAPWEKNKSVSRQLMMPCVEAEDGKVTERFAVVKRLEDQYKELE</sequence>
<keyword evidence="5 6" id="KW-0539">Nucleus</keyword>
<dbReference type="AlphaFoldDB" id="A0AA89BDR1"/>
<evidence type="ECO:0000256" key="3">
    <source>
        <dbReference type="ARBA" id="ARBA00023015"/>
    </source>
</evidence>
<evidence type="ECO:0000256" key="4">
    <source>
        <dbReference type="ARBA" id="ARBA00023163"/>
    </source>
</evidence>